<sequence length="191" mass="21589">MLWFIVLNSTYSFSSTFERPRQRPSATTVSSPNLDNLPVFGSEVSAVPSKTTFVLPLTKNRRRIFYSIAEYTPLLGSSDMTMDDWVRIARDIKNYYDIFDGFVILHGTDTLAYTASALSFMLENLGKPVVLTGSQVPIFEVRSDGWNNFLGALIIAGGGYPLFEVTVFFHDQVCRELYWHRNNTVDNLSCS</sequence>
<dbReference type="SMART" id="SM00870">
    <property type="entry name" value="Asparaginase"/>
    <property type="match status" value="1"/>
</dbReference>
<dbReference type="InterPro" id="IPR027475">
    <property type="entry name" value="Asparaginase/glutaminase_AS2"/>
</dbReference>
<reference evidence="4 5" key="1">
    <citation type="submission" date="2019-04" db="EMBL/GenBank/DDBJ databases">
        <title>Annotation for the trematode Fasciola gigantica.</title>
        <authorList>
            <person name="Choi Y.-J."/>
        </authorList>
    </citation>
    <scope>NUCLEOTIDE SEQUENCE [LARGE SCALE GENOMIC DNA]</scope>
    <source>
        <strain evidence="4">Uganda_cow_1</strain>
    </source>
</reference>
<evidence type="ECO:0000256" key="2">
    <source>
        <dbReference type="PROSITE-ProRule" id="PRU10100"/>
    </source>
</evidence>
<evidence type="ECO:0000259" key="3">
    <source>
        <dbReference type="Pfam" id="PF00710"/>
    </source>
</evidence>
<dbReference type="InterPro" id="IPR006034">
    <property type="entry name" value="Asparaginase/glutaminase-like"/>
</dbReference>
<dbReference type="PANTHER" id="PTHR11707:SF28">
    <property type="entry name" value="60 KDA LYSOPHOSPHOLIPASE"/>
    <property type="match status" value="1"/>
</dbReference>
<name>A0A504ZBJ4_FASGI</name>
<dbReference type="PIRSF" id="PIRSF500176">
    <property type="entry name" value="L_ASNase"/>
    <property type="match status" value="1"/>
</dbReference>
<dbReference type="PIRSF" id="PIRSF001220">
    <property type="entry name" value="L-ASNase_gatD"/>
    <property type="match status" value="1"/>
</dbReference>
<dbReference type="InterPro" id="IPR036152">
    <property type="entry name" value="Asp/glu_Ase-like_sf"/>
</dbReference>
<dbReference type="Pfam" id="PF00710">
    <property type="entry name" value="Asparaginase"/>
    <property type="match status" value="1"/>
</dbReference>
<dbReference type="SUPFAM" id="SSF53774">
    <property type="entry name" value="Glutaminase/Asparaginase"/>
    <property type="match status" value="1"/>
</dbReference>
<dbReference type="PROSITE" id="PS00917">
    <property type="entry name" value="ASN_GLN_ASE_2"/>
    <property type="match status" value="1"/>
</dbReference>
<comment type="caution">
    <text evidence="4">The sequence shown here is derived from an EMBL/GenBank/DDBJ whole genome shotgun (WGS) entry which is preliminary data.</text>
</comment>
<evidence type="ECO:0000256" key="1">
    <source>
        <dbReference type="PIRSR" id="PIRSR001220-2"/>
    </source>
</evidence>
<dbReference type="Proteomes" id="UP000316759">
    <property type="component" value="Unassembled WGS sequence"/>
</dbReference>
<feature type="binding site" evidence="1">
    <location>
        <position position="77"/>
    </location>
    <ligand>
        <name>substrate</name>
    </ligand>
</feature>
<dbReference type="PANTHER" id="PTHR11707">
    <property type="entry name" value="L-ASPARAGINASE"/>
    <property type="match status" value="1"/>
</dbReference>
<accession>A0A504ZBJ4</accession>
<feature type="active site" evidence="2">
    <location>
        <position position="108"/>
    </location>
</feature>
<evidence type="ECO:0000313" key="4">
    <source>
        <dbReference type="EMBL" id="TPP66610.1"/>
    </source>
</evidence>
<dbReference type="GO" id="GO:0004067">
    <property type="term" value="F:asparaginase activity"/>
    <property type="evidence" value="ECO:0007669"/>
    <property type="project" value="UniProtKB-UniRule"/>
</dbReference>
<evidence type="ECO:0000313" key="5">
    <source>
        <dbReference type="Proteomes" id="UP000316759"/>
    </source>
</evidence>
<feature type="domain" description="L-asparaginase N-terminal" evidence="3">
    <location>
        <begin position="63"/>
        <end position="183"/>
    </location>
</feature>
<dbReference type="InterPro" id="IPR027474">
    <property type="entry name" value="L-asparaginase_N"/>
</dbReference>
<dbReference type="Gene3D" id="3.40.50.1170">
    <property type="entry name" value="L-asparaginase, N-terminal domain"/>
    <property type="match status" value="1"/>
</dbReference>
<protein>
    <submittedName>
        <fullName evidence="4">Cytoplasmic asparaginase I</fullName>
    </submittedName>
</protein>
<dbReference type="STRING" id="46835.A0A504ZBJ4"/>
<dbReference type="PROSITE" id="PS51732">
    <property type="entry name" value="ASN_GLN_ASE_3"/>
    <property type="match status" value="1"/>
</dbReference>
<feature type="binding site" evidence="1">
    <location>
        <begin position="108"/>
        <end position="109"/>
    </location>
    <ligand>
        <name>substrate</name>
    </ligand>
</feature>
<proteinExistence type="predicted"/>
<dbReference type="OrthoDB" id="542841at2759"/>
<dbReference type="AlphaFoldDB" id="A0A504ZBJ4"/>
<dbReference type="InterPro" id="IPR037152">
    <property type="entry name" value="L-asparaginase_N_sf"/>
</dbReference>
<organism evidence="4 5">
    <name type="scientific">Fasciola gigantica</name>
    <name type="common">Giant liver fluke</name>
    <dbReference type="NCBI Taxonomy" id="46835"/>
    <lineage>
        <taxon>Eukaryota</taxon>
        <taxon>Metazoa</taxon>
        <taxon>Spiralia</taxon>
        <taxon>Lophotrochozoa</taxon>
        <taxon>Platyhelminthes</taxon>
        <taxon>Trematoda</taxon>
        <taxon>Digenea</taxon>
        <taxon>Plagiorchiida</taxon>
        <taxon>Echinostomata</taxon>
        <taxon>Echinostomatoidea</taxon>
        <taxon>Fasciolidae</taxon>
        <taxon>Fasciola</taxon>
    </lineage>
</organism>
<dbReference type="EMBL" id="SUNJ01001600">
    <property type="protein sequence ID" value="TPP66610.1"/>
    <property type="molecule type" value="Genomic_DNA"/>
</dbReference>
<gene>
    <name evidence="4" type="ORF">FGIG_08032</name>
</gene>
<keyword evidence="5" id="KW-1185">Reference proteome</keyword>